<evidence type="ECO:0000313" key="2">
    <source>
        <dbReference type="EMBL" id="RCN23960.1"/>
    </source>
</evidence>
<dbReference type="AlphaFoldDB" id="A0A368EYZ9"/>
<proteinExistence type="predicted"/>
<comment type="caution">
    <text evidence="2">The sequence shown here is derived from an EMBL/GenBank/DDBJ whole genome shotgun (WGS) entry which is preliminary data.</text>
</comment>
<keyword evidence="3" id="KW-1185">Reference proteome</keyword>
<name>A0A368EYZ9_ANCCA</name>
<organism evidence="2 3">
    <name type="scientific">Ancylostoma caninum</name>
    <name type="common">Dog hookworm</name>
    <dbReference type="NCBI Taxonomy" id="29170"/>
    <lineage>
        <taxon>Eukaryota</taxon>
        <taxon>Metazoa</taxon>
        <taxon>Ecdysozoa</taxon>
        <taxon>Nematoda</taxon>
        <taxon>Chromadorea</taxon>
        <taxon>Rhabditida</taxon>
        <taxon>Rhabditina</taxon>
        <taxon>Rhabditomorpha</taxon>
        <taxon>Strongyloidea</taxon>
        <taxon>Ancylostomatidae</taxon>
        <taxon>Ancylostomatinae</taxon>
        <taxon>Ancylostoma</taxon>
    </lineage>
</organism>
<dbReference type="Proteomes" id="UP000252519">
    <property type="component" value="Unassembled WGS sequence"/>
</dbReference>
<feature type="region of interest" description="Disordered" evidence="1">
    <location>
        <begin position="14"/>
        <end position="42"/>
    </location>
</feature>
<dbReference type="EMBL" id="JOJR01024555">
    <property type="protein sequence ID" value="RCN23960.1"/>
    <property type="molecule type" value="Genomic_DNA"/>
</dbReference>
<evidence type="ECO:0000256" key="1">
    <source>
        <dbReference type="SAM" id="MobiDB-lite"/>
    </source>
</evidence>
<gene>
    <name evidence="2" type="ORF">ANCCAN_30351</name>
</gene>
<evidence type="ECO:0000313" key="3">
    <source>
        <dbReference type="Proteomes" id="UP000252519"/>
    </source>
</evidence>
<protein>
    <submittedName>
        <fullName evidence="2">Uncharacterized protein</fullName>
    </submittedName>
</protein>
<accession>A0A368EYZ9</accession>
<sequence>MLWTSSQRVLLSSTGVGARSDHCSSGPAHPAPVNLPSSSTHV</sequence>
<reference evidence="2 3" key="1">
    <citation type="submission" date="2014-10" db="EMBL/GenBank/DDBJ databases">
        <title>Draft genome of the hookworm Ancylostoma caninum.</title>
        <authorList>
            <person name="Mitreva M."/>
        </authorList>
    </citation>
    <scope>NUCLEOTIDE SEQUENCE [LARGE SCALE GENOMIC DNA]</scope>
    <source>
        <strain evidence="2 3">Baltimore</strain>
    </source>
</reference>